<evidence type="ECO:0000256" key="4">
    <source>
        <dbReference type="ARBA" id="ARBA00022989"/>
    </source>
</evidence>
<evidence type="ECO:0000313" key="9">
    <source>
        <dbReference type="EMBL" id="TDF92890.1"/>
    </source>
</evidence>
<organism evidence="9 10">
    <name type="scientific">Arthrobacter terricola</name>
    <dbReference type="NCBI Taxonomy" id="2547396"/>
    <lineage>
        <taxon>Bacteria</taxon>
        <taxon>Bacillati</taxon>
        <taxon>Actinomycetota</taxon>
        <taxon>Actinomycetes</taxon>
        <taxon>Micrococcales</taxon>
        <taxon>Micrococcaceae</taxon>
        <taxon>Arthrobacter</taxon>
    </lineage>
</organism>
<reference evidence="9 10" key="1">
    <citation type="submission" date="2019-03" db="EMBL/GenBank/DDBJ databases">
        <title>Whole genome sequence of Arthrobacter sp JH1-1.</title>
        <authorList>
            <person name="Trinh H.N."/>
        </authorList>
    </citation>
    <scope>NUCLEOTIDE SEQUENCE [LARGE SCALE GENOMIC DNA]</scope>
    <source>
        <strain evidence="9 10">JH1-1</strain>
    </source>
</reference>
<evidence type="ECO:0000256" key="2">
    <source>
        <dbReference type="ARBA" id="ARBA00022475"/>
    </source>
</evidence>
<keyword evidence="4 7" id="KW-1133">Transmembrane helix</keyword>
<keyword evidence="3 7" id="KW-0812">Transmembrane</keyword>
<dbReference type="PANTHER" id="PTHR36115">
    <property type="entry name" value="PROLINE-RICH ANTIGEN HOMOLOG-RELATED"/>
    <property type="match status" value="1"/>
</dbReference>
<sequence length="310" mass="32895">MFSTASGNGGRETPGQDPHRMVTGNISGLLPVRMRVSPALSLFAVQHWYLHSGATPRRATGCSPLGKERWNGASFPSIRQENGMIDNGADLPPTPGRFCSNCGAPNQIGNYCTVCGQPTVSGTHGLSIPPMTFTAAGPQPVSGQPNATHGGYVPVAAVARQVTEYVEVAGHGVFRLTPVPKRALARIVDGLIIVIAFFLLTGFFFQSGLILDLILIALMANLYEFLMVGIIGRTVGKIAIGARIIRSADGTKPKFTDSFMRWLLPGVVGLLPILGALGSPLVLISPVFDSSGRRQGWHDKIASTLVVQQV</sequence>
<dbReference type="InterPro" id="IPR010432">
    <property type="entry name" value="RDD"/>
</dbReference>
<dbReference type="GO" id="GO:0005886">
    <property type="term" value="C:plasma membrane"/>
    <property type="evidence" value="ECO:0007669"/>
    <property type="project" value="UniProtKB-SubCell"/>
</dbReference>
<feature type="transmembrane region" description="Helical" evidence="7">
    <location>
        <begin position="262"/>
        <end position="284"/>
    </location>
</feature>
<accession>A0A4R5KFD6</accession>
<evidence type="ECO:0000256" key="5">
    <source>
        <dbReference type="ARBA" id="ARBA00023136"/>
    </source>
</evidence>
<proteinExistence type="predicted"/>
<comment type="subcellular location">
    <subcellularLocation>
        <location evidence="1">Cell membrane</location>
        <topology evidence="1">Multi-pass membrane protein</topology>
    </subcellularLocation>
</comment>
<evidence type="ECO:0000256" key="1">
    <source>
        <dbReference type="ARBA" id="ARBA00004651"/>
    </source>
</evidence>
<dbReference type="Pfam" id="PF06271">
    <property type="entry name" value="RDD"/>
    <property type="match status" value="1"/>
</dbReference>
<gene>
    <name evidence="9" type="ORF">E1809_17180</name>
</gene>
<keyword evidence="5 7" id="KW-0472">Membrane</keyword>
<feature type="region of interest" description="Disordered" evidence="6">
    <location>
        <begin position="1"/>
        <end position="22"/>
    </location>
</feature>
<evidence type="ECO:0000313" key="10">
    <source>
        <dbReference type="Proteomes" id="UP000295511"/>
    </source>
</evidence>
<evidence type="ECO:0000256" key="3">
    <source>
        <dbReference type="ARBA" id="ARBA00022692"/>
    </source>
</evidence>
<dbReference type="PANTHER" id="PTHR36115:SF4">
    <property type="entry name" value="MEMBRANE PROTEIN"/>
    <property type="match status" value="1"/>
</dbReference>
<name>A0A4R5KFD6_9MICC</name>
<feature type="transmembrane region" description="Helical" evidence="7">
    <location>
        <begin position="210"/>
        <end position="231"/>
    </location>
</feature>
<protein>
    <recommendedName>
        <fullName evidence="8">RDD domain-containing protein</fullName>
    </recommendedName>
</protein>
<dbReference type="Proteomes" id="UP000295511">
    <property type="component" value="Unassembled WGS sequence"/>
</dbReference>
<comment type="caution">
    <text evidence="9">The sequence shown here is derived from an EMBL/GenBank/DDBJ whole genome shotgun (WGS) entry which is preliminary data.</text>
</comment>
<keyword evidence="10" id="KW-1185">Reference proteome</keyword>
<dbReference type="OrthoDB" id="3254248at2"/>
<dbReference type="AlphaFoldDB" id="A0A4R5KFD6"/>
<evidence type="ECO:0000259" key="8">
    <source>
        <dbReference type="Pfam" id="PF06271"/>
    </source>
</evidence>
<feature type="transmembrane region" description="Helical" evidence="7">
    <location>
        <begin position="183"/>
        <end position="204"/>
    </location>
</feature>
<evidence type="ECO:0000256" key="7">
    <source>
        <dbReference type="SAM" id="Phobius"/>
    </source>
</evidence>
<dbReference type="InterPro" id="IPR051791">
    <property type="entry name" value="Pra-immunoreactive"/>
</dbReference>
<evidence type="ECO:0000256" key="6">
    <source>
        <dbReference type="SAM" id="MobiDB-lite"/>
    </source>
</evidence>
<dbReference type="EMBL" id="SMRU01000021">
    <property type="protein sequence ID" value="TDF92890.1"/>
    <property type="molecule type" value="Genomic_DNA"/>
</dbReference>
<keyword evidence="2" id="KW-1003">Cell membrane</keyword>
<feature type="domain" description="RDD" evidence="8">
    <location>
        <begin position="179"/>
        <end position="302"/>
    </location>
</feature>